<feature type="compositionally biased region" description="Basic and acidic residues" evidence="16">
    <location>
        <begin position="54"/>
        <end position="66"/>
    </location>
</feature>
<evidence type="ECO:0000256" key="1">
    <source>
        <dbReference type="ARBA" id="ARBA00004401"/>
    </source>
</evidence>
<evidence type="ECO:0000256" key="8">
    <source>
        <dbReference type="ARBA" id="ARBA00023136"/>
    </source>
</evidence>
<comment type="function">
    <text evidence="13">Glucosidase involved in the degradation of cellulosic biomass. Active on lichenan.</text>
</comment>
<evidence type="ECO:0000256" key="4">
    <source>
        <dbReference type="ARBA" id="ARBA00022692"/>
    </source>
</evidence>
<evidence type="ECO:0000313" key="19">
    <source>
        <dbReference type="EMBL" id="TGO26214.1"/>
    </source>
</evidence>
<dbReference type="InterPro" id="IPR001547">
    <property type="entry name" value="Glyco_hydro_5"/>
</dbReference>
<feature type="compositionally biased region" description="Basic and acidic residues" evidence="16">
    <location>
        <begin position="73"/>
        <end position="89"/>
    </location>
</feature>
<name>A0A4Z1FMV8_9HELO</name>
<keyword evidence="11" id="KW-0961">Cell wall biogenesis/degradation</keyword>
<evidence type="ECO:0000256" key="15">
    <source>
        <dbReference type="ARBA" id="ARBA00041260"/>
    </source>
</evidence>
<evidence type="ECO:0000256" key="12">
    <source>
        <dbReference type="ARBA" id="ARBA00036824"/>
    </source>
</evidence>
<feature type="compositionally biased region" description="Basic and acidic residues" evidence="16">
    <location>
        <begin position="1"/>
        <end position="20"/>
    </location>
</feature>
<evidence type="ECO:0000259" key="18">
    <source>
        <dbReference type="Pfam" id="PF00150"/>
    </source>
</evidence>
<keyword evidence="10" id="KW-0326">Glycosidase</keyword>
<dbReference type="SUPFAM" id="SSF51445">
    <property type="entry name" value="(Trans)glycosidases"/>
    <property type="match status" value="1"/>
</dbReference>
<keyword evidence="4 17" id="KW-0812">Transmembrane</keyword>
<keyword evidence="8 17" id="KW-0472">Membrane</keyword>
<feature type="domain" description="Glycoside hydrolase family 5" evidence="18">
    <location>
        <begin position="476"/>
        <end position="713"/>
    </location>
</feature>
<accession>A0A4Z1FMV8</accession>
<dbReference type="GO" id="GO:0009986">
    <property type="term" value="C:cell surface"/>
    <property type="evidence" value="ECO:0007669"/>
    <property type="project" value="TreeGrafter"/>
</dbReference>
<evidence type="ECO:0000256" key="13">
    <source>
        <dbReference type="ARBA" id="ARBA00037126"/>
    </source>
</evidence>
<feature type="transmembrane region" description="Helical" evidence="17">
    <location>
        <begin position="303"/>
        <end position="322"/>
    </location>
</feature>
<dbReference type="GO" id="GO:0005576">
    <property type="term" value="C:extracellular region"/>
    <property type="evidence" value="ECO:0007669"/>
    <property type="project" value="TreeGrafter"/>
</dbReference>
<dbReference type="EC" id="3.2.1.58" evidence="14"/>
<protein>
    <recommendedName>
        <fullName evidence="14">glucan 1,3-beta-glucosidase</fullName>
        <ecNumber evidence="14">3.2.1.58</ecNumber>
    </recommendedName>
    <alternativeName>
        <fullName evidence="15">Exo-1,3-beta-glucanase D</fullName>
    </alternativeName>
</protein>
<dbReference type="EMBL" id="PQXI01000064">
    <property type="protein sequence ID" value="TGO26214.1"/>
    <property type="molecule type" value="Genomic_DNA"/>
</dbReference>
<evidence type="ECO:0000313" key="20">
    <source>
        <dbReference type="Proteomes" id="UP000297910"/>
    </source>
</evidence>
<keyword evidence="5" id="KW-0378">Hydrolase</keyword>
<dbReference type="PANTHER" id="PTHR31297:SF34">
    <property type="entry name" value="GLUCAN 1,3-BETA-GLUCOSIDASE 2"/>
    <property type="match status" value="1"/>
</dbReference>
<dbReference type="InterPro" id="IPR017853">
    <property type="entry name" value="GH"/>
</dbReference>
<evidence type="ECO:0000256" key="7">
    <source>
        <dbReference type="ARBA" id="ARBA00022989"/>
    </source>
</evidence>
<evidence type="ECO:0000256" key="16">
    <source>
        <dbReference type="SAM" id="MobiDB-lite"/>
    </source>
</evidence>
<dbReference type="PANTHER" id="PTHR31297">
    <property type="entry name" value="GLUCAN ENDO-1,6-BETA-GLUCOSIDASE B"/>
    <property type="match status" value="1"/>
</dbReference>
<evidence type="ECO:0000256" key="14">
    <source>
        <dbReference type="ARBA" id="ARBA00038929"/>
    </source>
</evidence>
<comment type="caution">
    <text evidence="19">The sequence shown here is derived from an EMBL/GenBank/DDBJ whole genome shotgun (WGS) entry which is preliminary data.</text>
</comment>
<dbReference type="GO" id="GO:0004338">
    <property type="term" value="F:glucan exo-1,3-beta-glucosidase activity"/>
    <property type="evidence" value="ECO:0007669"/>
    <property type="project" value="UniProtKB-EC"/>
</dbReference>
<dbReference type="GO" id="GO:0005886">
    <property type="term" value="C:plasma membrane"/>
    <property type="evidence" value="ECO:0007669"/>
    <property type="project" value="UniProtKB-SubCell"/>
</dbReference>
<keyword evidence="7 17" id="KW-1133">Transmembrane helix</keyword>
<keyword evidence="20" id="KW-1185">Reference proteome</keyword>
<dbReference type="InterPro" id="IPR050386">
    <property type="entry name" value="Glycosyl_hydrolase_5"/>
</dbReference>
<evidence type="ECO:0000256" key="5">
    <source>
        <dbReference type="ARBA" id="ARBA00022801"/>
    </source>
</evidence>
<feature type="region of interest" description="Disordered" evidence="16">
    <location>
        <begin position="1"/>
        <end position="238"/>
    </location>
</feature>
<keyword evidence="9" id="KW-0325">Glycoprotein</keyword>
<comment type="catalytic activity">
    <reaction evidence="12">
        <text>Successive hydrolysis of beta-D-glucose units from the non-reducing ends of (1-&gt;3)-beta-D-glucans, releasing alpha-glucose.</text>
        <dbReference type="EC" id="3.2.1.58"/>
    </reaction>
</comment>
<dbReference type="Pfam" id="PF00150">
    <property type="entry name" value="Cellulase"/>
    <property type="match status" value="1"/>
</dbReference>
<evidence type="ECO:0000256" key="6">
    <source>
        <dbReference type="ARBA" id="ARBA00022968"/>
    </source>
</evidence>
<evidence type="ECO:0000256" key="3">
    <source>
        <dbReference type="ARBA" id="ARBA00022475"/>
    </source>
</evidence>
<evidence type="ECO:0000256" key="11">
    <source>
        <dbReference type="ARBA" id="ARBA00023316"/>
    </source>
</evidence>
<feature type="compositionally biased region" description="Basic and acidic residues" evidence="16">
    <location>
        <begin position="129"/>
        <end position="153"/>
    </location>
</feature>
<gene>
    <name evidence="19" type="ORF">BPAE_0064g00300</name>
</gene>
<dbReference type="GO" id="GO:0071555">
    <property type="term" value="P:cell wall organization"/>
    <property type="evidence" value="ECO:0007669"/>
    <property type="project" value="UniProtKB-KW"/>
</dbReference>
<feature type="compositionally biased region" description="Low complexity" evidence="16">
    <location>
        <begin position="328"/>
        <end position="346"/>
    </location>
</feature>
<keyword evidence="6" id="KW-0735">Signal-anchor</keyword>
<organism evidence="19 20">
    <name type="scientific">Botrytis paeoniae</name>
    <dbReference type="NCBI Taxonomy" id="278948"/>
    <lineage>
        <taxon>Eukaryota</taxon>
        <taxon>Fungi</taxon>
        <taxon>Dikarya</taxon>
        <taxon>Ascomycota</taxon>
        <taxon>Pezizomycotina</taxon>
        <taxon>Leotiomycetes</taxon>
        <taxon>Helotiales</taxon>
        <taxon>Sclerotiniaceae</taxon>
        <taxon>Botrytis</taxon>
    </lineage>
</organism>
<dbReference type="FunFam" id="3.20.20.80:FF:000033">
    <property type="entry name" value="Glucan 1,3-beta-glucosidase A"/>
    <property type="match status" value="1"/>
</dbReference>
<evidence type="ECO:0000256" key="10">
    <source>
        <dbReference type="ARBA" id="ARBA00023295"/>
    </source>
</evidence>
<reference evidence="19 20" key="1">
    <citation type="submission" date="2017-12" db="EMBL/GenBank/DDBJ databases">
        <title>Comparative genomics of Botrytis spp.</title>
        <authorList>
            <person name="Valero-Jimenez C.A."/>
            <person name="Tapia P."/>
            <person name="Veloso J."/>
            <person name="Silva-Moreno E."/>
            <person name="Staats M."/>
            <person name="Valdes J.H."/>
            <person name="Van Kan J.A.L."/>
        </authorList>
    </citation>
    <scope>NUCLEOTIDE SEQUENCE [LARGE SCALE GENOMIC DNA]</scope>
    <source>
        <strain evidence="19 20">Bp0003</strain>
    </source>
</reference>
<dbReference type="Gene3D" id="3.20.20.80">
    <property type="entry name" value="Glycosidases"/>
    <property type="match status" value="1"/>
</dbReference>
<proteinExistence type="inferred from homology"/>
<evidence type="ECO:0000256" key="17">
    <source>
        <dbReference type="SAM" id="Phobius"/>
    </source>
</evidence>
<comment type="similarity">
    <text evidence="2">Belongs to the glycosyl hydrolase 5 (cellulase A) family.</text>
</comment>
<sequence>MAGDATERPHRKSTLHEKRRAERRSRAIVAESEAPSEPTGSQTLSIDSLARLNDSLEREKRREERRKSRSRPPVKEDHGRSRERGSPSKDRRRKERGYATEDSSSPIKNRRRERDYDEIPGSPSRERRRRNEYTDDESGSPRKDRRRQERGYTDDESGYPGKDKKVRDYSDYETAAETALRIQKQRRKQNGIPEPKPKPKPKPNAPRKEERSLKIPNTYTDDETVYEKPRKEPKGKKRRVVSGALLEEGEGELKQRRMFSGAELKNDLRHLKGLRGGYAPTESSYPDKYIESDEDFRKRRKRIWMGIGIGIVILIIIIAIAVSTSKKHTSSSSSSTAPATESGTPSNSNLDGMSESDIPVAAQGTYLDPFTWYDTLDFNVTYTNETVGDLPVMGLNTSYSDDVAPNSKAPKLSAEWGAYTSRPARGVNLGGWLSIEPFITPSLFNSYSSADGIIDEWTLTTKLGATAAASTLEKHYATFVSEQTFADIAAAGLDHVRIPYSYWAVITYDDDPYVFRTSWRYLLRGIEWARKYGLRINLDLHALPGSQNGWNHSGRQGAIGWLNGTNGDLNAQRSIEIHDRLSKFFAQDRYKNIISFYGLANEPRMTSLDVNDVLNWTSTVTDMVVKNGISAYVVIGDGFRGLENWQGDLTGYDNLILDVHQYVIFNNGQILYNHTEKVNYACSGWTQQTEISMNTSTGFGPTMVAEWSQADTDCATYLTNVNQGNRWEGTYDTGDSSTQQTTPDCPTQDSTCSCTNANADPSTYSDTYKSFLKMFAEAQMYSFELGWGWFYWAWTTETSEGGGTQWSYQRGLAAGILPKLAYDPDFKCSSTVPSFNALPEYY</sequence>
<comment type="subcellular location">
    <subcellularLocation>
        <location evidence="1">Cell membrane</location>
        <topology evidence="1">Single-pass type II membrane protein</topology>
    </subcellularLocation>
</comment>
<feature type="region of interest" description="Disordered" evidence="16">
    <location>
        <begin position="328"/>
        <end position="355"/>
    </location>
</feature>
<evidence type="ECO:0000256" key="2">
    <source>
        <dbReference type="ARBA" id="ARBA00005641"/>
    </source>
</evidence>
<dbReference type="Proteomes" id="UP000297910">
    <property type="component" value="Unassembled WGS sequence"/>
</dbReference>
<dbReference type="GO" id="GO:0009251">
    <property type="term" value="P:glucan catabolic process"/>
    <property type="evidence" value="ECO:0007669"/>
    <property type="project" value="TreeGrafter"/>
</dbReference>
<keyword evidence="3" id="KW-1003">Cell membrane</keyword>
<dbReference type="AlphaFoldDB" id="A0A4Z1FMV8"/>
<feature type="compositionally biased region" description="Basic and acidic residues" evidence="16">
    <location>
        <begin position="161"/>
        <end position="170"/>
    </location>
</feature>
<evidence type="ECO:0000256" key="9">
    <source>
        <dbReference type="ARBA" id="ARBA00023180"/>
    </source>
</evidence>